<feature type="transmembrane region" description="Helical" evidence="5">
    <location>
        <begin position="185"/>
        <end position="207"/>
    </location>
</feature>
<dbReference type="GeneID" id="8856872"/>
<sequence length="221" mass="25280">MAKGLTLLFHFVAISSQLAAFYWMHLIGILSLSMILKMFTLWTGCVQVIYFGLSLLEGLFGGNTKNQRSSNSILNDLFHLTLLMALATVSLFWSIYWLDPENMVPKGMYYPDGLNHLHHTVPGILVLIELILVRSTSDVLHGIWKRKFYMVLCIPVAYLSFTGLSKHMKGYWPYPFMASWSFLEFGIFCVFAVILASILHYLIYLLIKLLKKPETVSLKSE</sequence>
<gene>
    <name evidence="6" type="ORF">NAEGRDRAFT_75041</name>
</gene>
<keyword evidence="7" id="KW-1185">Reference proteome</keyword>
<dbReference type="OMA" id="ISYFWIS"/>
<keyword evidence="4 5" id="KW-0472">Membrane</keyword>
<accession>D2W102</accession>
<dbReference type="RefSeq" id="XP_002670015.1">
    <property type="nucleotide sequence ID" value="XM_002669969.1"/>
</dbReference>
<evidence type="ECO:0000256" key="3">
    <source>
        <dbReference type="ARBA" id="ARBA00022989"/>
    </source>
</evidence>
<comment type="subcellular location">
    <subcellularLocation>
        <location evidence="1">Endomembrane system</location>
        <topology evidence="1">Multi-pass membrane protein</topology>
    </subcellularLocation>
</comment>
<keyword evidence="3 5" id="KW-1133">Transmembrane helix</keyword>
<name>D2W102_NAEGR</name>
<dbReference type="OrthoDB" id="1898221at2759"/>
<evidence type="ECO:0000256" key="5">
    <source>
        <dbReference type="SAM" id="Phobius"/>
    </source>
</evidence>
<dbReference type="InParanoid" id="D2W102"/>
<evidence type="ECO:0000313" key="6">
    <source>
        <dbReference type="EMBL" id="EFC37271.1"/>
    </source>
</evidence>
<keyword evidence="2 5" id="KW-0812">Transmembrane</keyword>
<protein>
    <submittedName>
        <fullName evidence="6">Predicted protein</fullName>
    </submittedName>
</protein>
<dbReference type="KEGG" id="ngr:NAEGRDRAFT_75041"/>
<feature type="transmembrane region" description="Helical" evidence="5">
    <location>
        <begin position="77"/>
        <end position="97"/>
    </location>
</feature>
<organism evidence="7">
    <name type="scientific">Naegleria gruberi</name>
    <name type="common">Amoeba</name>
    <dbReference type="NCBI Taxonomy" id="5762"/>
    <lineage>
        <taxon>Eukaryota</taxon>
        <taxon>Discoba</taxon>
        <taxon>Heterolobosea</taxon>
        <taxon>Tetramitia</taxon>
        <taxon>Eutetramitia</taxon>
        <taxon>Vahlkampfiidae</taxon>
        <taxon>Naegleria</taxon>
    </lineage>
</organism>
<dbReference type="PANTHER" id="PTHR10989">
    <property type="entry name" value="ANDROGEN-INDUCED PROTEIN 1-RELATED"/>
    <property type="match status" value="1"/>
</dbReference>
<feature type="transmembrane region" description="Helical" evidence="5">
    <location>
        <begin position="148"/>
        <end position="165"/>
    </location>
</feature>
<dbReference type="InterPro" id="IPR006838">
    <property type="entry name" value="ADTRP_AIG1"/>
</dbReference>
<dbReference type="EMBL" id="GG738920">
    <property type="protein sequence ID" value="EFC37271.1"/>
    <property type="molecule type" value="Genomic_DNA"/>
</dbReference>
<dbReference type="AlphaFoldDB" id="D2W102"/>
<evidence type="ECO:0000313" key="7">
    <source>
        <dbReference type="Proteomes" id="UP000006671"/>
    </source>
</evidence>
<dbReference type="GO" id="GO:0012505">
    <property type="term" value="C:endomembrane system"/>
    <property type="evidence" value="ECO:0007669"/>
    <property type="project" value="UniProtKB-SubCell"/>
</dbReference>
<evidence type="ECO:0000256" key="4">
    <source>
        <dbReference type="ARBA" id="ARBA00023136"/>
    </source>
</evidence>
<dbReference type="VEuPathDB" id="AmoebaDB:NAEGRDRAFT_75041"/>
<dbReference type="GO" id="GO:0016020">
    <property type="term" value="C:membrane"/>
    <property type="evidence" value="ECO:0007669"/>
    <property type="project" value="InterPro"/>
</dbReference>
<proteinExistence type="predicted"/>
<feature type="transmembrane region" description="Helical" evidence="5">
    <location>
        <begin position="117"/>
        <end position="136"/>
    </location>
</feature>
<evidence type="ECO:0000256" key="1">
    <source>
        <dbReference type="ARBA" id="ARBA00004127"/>
    </source>
</evidence>
<dbReference type="PANTHER" id="PTHR10989:SF16">
    <property type="entry name" value="AT02829P-RELATED"/>
    <property type="match status" value="1"/>
</dbReference>
<reference evidence="6 7" key="1">
    <citation type="journal article" date="2010" name="Cell">
        <title>The genome of Naegleria gruberi illuminates early eukaryotic versatility.</title>
        <authorList>
            <person name="Fritz-Laylin L.K."/>
            <person name="Prochnik S.E."/>
            <person name="Ginger M.L."/>
            <person name="Dacks J.B."/>
            <person name="Carpenter M.L."/>
            <person name="Field M.C."/>
            <person name="Kuo A."/>
            <person name="Paredez A."/>
            <person name="Chapman J."/>
            <person name="Pham J."/>
            <person name="Shu S."/>
            <person name="Neupane R."/>
            <person name="Cipriano M."/>
            <person name="Mancuso J."/>
            <person name="Tu H."/>
            <person name="Salamov A."/>
            <person name="Lindquist E."/>
            <person name="Shapiro H."/>
            <person name="Lucas S."/>
            <person name="Grigoriev I.V."/>
            <person name="Cande W.Z."/>
            <person name="Fulton C."/>
            <person name="Rokhsar D.S."/>
            <person name="Dawson S.C."/>
        </authorList>
    </citation>
    <scope>NUCLEOTIDE SEQUENCE [LARGE SCALE GENOMIC DNA]</scope>
    <source>
        <strain evidence="6 7">NEG-M</strain>
    </source>
</reference>
<feature type="transmembrane region" description="Helical" evidence="5">
    <location>
        <begin position="35"/>
        <end position="56"/>
    </location>
</feature>
<dbReference type="Pfam" id="PF04750">
    <property type="entry name" value="Far-17a_AIG1"/>
    <property type="match status" value="1"/>
</dbReference>
<evidence type="ECO:0000256" key="2">
    <source>
        <dbReference type="ARBA" id="ARBA00022692"/>
    </source>
</evidence>
<dbReference type="Proteomes" id="UP000006671">
    <property type="component" value="Unassembled WGS sequence"/>
</dbReference>